<evidence type="ECO:0000259" key="15">
    <source>
        <dbReference type="Pfam" id="PF04389"/>
    </source>
</evidence>
<keyword evidence="14" id="KW-0472">Membrane</keyword>
<dbReference type="PANTHER" id="PTHR12147:SF58">
    <property type="entry name" value="VACUOLAR MEMBRANE PROTEASE"/>
    <property type="match status" value="1"/>
</dbReference>
<keyword evidence="8 13" id="KW-0378">Hydrolase</keyword>
<reference evidence="16 17" key="1">
    <citation type="submission" date="2022-11" db="EMBL/GenBank/DDBJ databases">
        <title>Mucor velutinosus strain NIH1002 WGS.</title>
        <authorList>
            <person name="Subramanian P."/>
            <person name="Mullikin J.C."/>
            <person name="Segre J.A."/>
            <person name="Zelazny A.M."/>
        </authorList>
    </citation>
    <scope>NUCLEOTIDE SEQUENCE [LARGE SCALE GENOMIC DNA]</scope>
    <source>
        <strain evidence="16 17">NIH1002</strain>
    </source>
</reference>
<comment type="cofactor">
    <cofactor evidence="1">
        <name>Zn(2+)</name>
        <dbReference type="ChEBI" id="CHEBI:29105"/>
    </cofactor>
</comment>
<keyword evidence="12" id="KW-0325">Glycoprotein</keyword>
<dbReference type="InterPro" id="IPR007484">
    <property type="entry name" value="Peptidase_M28"/>
</dbReference>
<proteinExistence type="inferred from homology"/>
<evidence type="ECO:0000256" key="1">
    <source>
        <dbReference type="ARBA" id="ARBA00001947"/>
    </source>
</evidence>
<organism evidence="16 17">
    <name type="scientific">Mucor velutinosus</name>
    <dbReference type="NCBI Taxonomy" id="708070"/>
    <lineage>
        <taxon>Eukaryota</taxon>
        <taxon>Fungi</taxon>
        <taxon>Fungi incertae sedis</taxon>
        <taxon>Mucoromycota</taxon>
        <taxon>Mucoromycotina</taxon>
        <taxon>Mucoromycetes</taxon>
        <taxon>Mucorales</taxon>
        <taxon>Mucorineae</taxon>
        <taxon>Mucoraceae</taxon>
        <taxon>Mucor</taxon>
    </lineage>
</organism>
<feature type="transmembrane region" description="Helical" evidence="14">
    <location>
        <begin position="380"/>
        <end position="401"/>
    </location>
</feature>
<feature type="transmembrane region" description="Helical" evidence="14">
    <location>
        <begin position="35"/>
        <end position="54"/>
    </location>
</feature>
<evidence type="ECO:0000256" key="5">
    <source>
        <dbReference type="ARBA" id="ARBA00022554"/>
    </source>
</evidence>
<dbReference type="GO" id="GO:0008235">
    <property type="term" value="F:metalloexopeptidase activity"/>
    <property type="evidence" value="ECO:0007669"/>
    <property type="project" value="InterPro"/>
</dbReference>
<dbReference type="GO" id="GO:0005774">
    <property type="term" value="C:vacuolar membrane"/>
    <property type="evidence" value="ECO:0007669"/>
    <property type="project" value="UniProtKB-SubCell"/>
</dbReference>
<feature type="transmembrane region" description="Helical" evidence="14">
    <location>
        <begin position="451"/>
        <end position="473"/>
    </location>
</feature>
<comment type="subcellular location">
    <subcellularLocation>
        <location evidence="3">Vacuole membrane</location>
        <topology evidence="3">Multi-pass membrane protein</topology>
    </subcellularLocation>
</comment>
<evidence type="ECO:0000256" key="6">
    <source>
        <dbReference type="ARBA" id="ARBA00022670"/>
    </source>
</evidence>
<evidence type="ECO:0000256" key="8">
    <source>
        <dbReference type="ARBA" id="ARBA00022801"/>
    </source>
</evidence>
<name>A0AAN7HR83_9FUNG</name>
<feature type="transmembrane region" description="Helical" evidence="14">
    <location>
        <begin position="630"/>
        <end position="648"/>
    </location>
</feature>
<dbReference type="Pfam" id="PF04389">
    <property type="entry name" value="Peptidase_M28"/>
    <property type="match status" value="1"/>
</dbReference>
<dbReference type="EC" id="3.4.-.-" evidence="13"/>
<evidence type="ECO:0000313" key="17">
    <source>
        <dbReference type="Proteomes" id="UP001304243"/>
    </source>
</evidence>
<keyword evidence="11" id="KW-0482">Metalloprotease</keyword>
<keyword evidence="17" id="KW-1185">Reference proteome</keyword>
<gene>
    <name evidence="16" type="ORF">ATC70_012600</name>
</gene>
<evidence type="ECO:0000256" key="9">
    <source>
        <dbReference type="ARBA" id="ARBA00022833"/>
    </source>
</evidence>
<comment type="similarity">
    <text evidence="4 13">Belongs to the peptidase M28 family.</text>
</comment>
<accession>A0AAN7HR83</accession>
<evidence type="ECO:0000256" key="14">
    <source>
        <dbReference type="SAM" id="Phobius"/>
    </source>
</evidence>
<keyword evidence="6 13" id="KW-0645">Protease</keyword>
<feature type="transmembrane region" description="Helical" evidence="14">
    <location>
        <begin position="519"/>
        <end position="539"/>
    </location>
</feature>
<feature type="transmembrane region" description="Helical" evidence="14">
    <location>
        <begin position="422"/>
        <end position="445"/>
    </location>
</feature>
<keyword evidence="9 13" id="KW-0862">Zinc</keyword>
<dbReference type="GeneID" id="89956286"/>
<sequence length="873" mass="96333">MASPSSATRAQETTPLLSRIVDTPHVPERKNTTKLIYLYVFGLLLLLVTFIYNIRSTLPTPLSDVQARELNDFPGIHCYNEYLSHFNQPHSANQKNNQVIKDWIVQLAHEFKIEATANGVPMEIIEDDPTDLVSKRNKFSTDEYWLVESRNVIIRLTGKSNNTSESFLVNAHYDSVSTSHGVTDNGMGTAVAIELLRYFVQHPPQHTVIFLFNNFEEGGLIGADAFVQHPWFSTIKLFVNLEGTGAGGRALLFRSNTLAAVHGLAASGARLLHASPLGNDLLQAKLLKSDTDYTTFTKHGVPGLDIAFYTPRSHYHTQRDDLAHTTPESLQHMGQMALGSVLAIDNSDTMLDQAGAPEPVIYYDILGRIMLVYSFFTCQLINMLALFCVPLGLFTWFWFSTTTNIEDKKALLKGNLFLIGKGFIAALAALVFMVVFTAFFAWLMIVINPSVTYGSVNLVALYLTVAAFLGLVSSQWAMVRCSTSFGNNLANMQVGFYGLTGFWWLLLVFATYLGSQKVAAVYFAVYFLISSTLATVLLVGTPPKAIEGGSEVAAGVSRFWSIAFLIQVLMPVILMTEFLLLGMDSMRHTTADGTPEGAIYVLLATPIILILLHLLPWVHAAGELQKTTACAAVVFVVLFIASLMASPFDGKLSPNRILFTQEYNATEAMSTVALITGSSFGVLQRTLKSVLPASEYETMACESYLTYQTRCTFQSALTPVYGRHPEKEIKVFHWPVICDSKTCSLNITTTVENSLLCQLQFNNPKVDGLQAWINGNHIQPGQSDTIHALTAYSKKQASTMHWDLSYDAHQTEGSAGEAQFSCIYDDWTQGELPAFTTLRDNLPYNALLTIRGGVGLAKVHYSPSIPLYSETIS</sequence>
<dbReference type="SUPFAM" id="SSF53187">
    <property type="entry name" value="Zn-dependent exopeptidases"/>
    <property type="match status" value="1"/>
</dbReference>
<keyword evidence="13" id="KW-0479">Metal-binding</keyword>
<keyword evidence="5" id="KW-0926">Vacuole</keyword>
<evidence type="ECO:0000256" key="3">
    <source>
        <dbReference type="ARBA" id="ARBA00004128"/>
    </source>
</evidence>
<dbReference type="Gene3D" id="3.40.630.10">
    <property type="entry name" value="Zn peptidases"/>
    <property type="match status" value="1"/>
</dbReference>
<dbReference type="EMBL" id="JASEJX010000030">
    <property type="protein sequence ID" value="KAK4511385.1"/>
    <property type="molecule type" value="Genomic_DNA"/>
</dbReference>
<dbReference type="GO" id="GO:0006508">
    <property type="term" value="P:proteolysis"/>
    <property type="evidence" value="ECO:0007669"/>
    <property type="project" value="UniProtKB-KW"/>
</dbReference>
<comment type="function">
    <text evidence="2">May be involved in vacuolar sorting and osmoregulation.</text>
</comment>
<comment type="caution">
    <text evidence="16">The sequence shown here is derived from an EMBL/GenBank/DDBJ whole genome shotgun (WGS) entry which is preliminary data.</text>
</comment>
<evidence type="ECO:0000256" key="4">
    <source>
        <dbReference type="ARBA" id="ARBA00010918"/>
    </source>
</evidence>
<keyword evidence="7 14" id="KW-0812">Transmembrane</keyword>
<evidence type="ECO:0000256" key="7">
    <source>
        <dbReference type="ARBA" id="ARBA00022692"/>
    </source>
</evidence>
<feature type="transmembrane region" description="Helical" evidence="14">
    <location>
        <begin position="559"/>
        <end position="579"/>
    </location>
</feature>
<evidence type="ECO:0000256" key="2">
    <source>
        <dbReference type="ARBA" id="ARBA00003273"/>
    </source>
</evidence>
<dbReference type="PANTHER" id="PTHR12147">
    <property type="entry name" value="METALLOPEPTIDASE M28 FAMILY MEMBER"/>
    <property type="match status" value="1"/>
</dbReference>
<feature type="domain" description="Peptidase M28" evidence="15">
    <location>
        <begin position="151"/>
        <end position="338"/>
    </location>
</feature>
<evidence type="ECO:0000313" key="16">
    <source>
        <dbReference type="EMBL" id="KAK4511385.1"/>
    </source>
</evidence>
<evidence type="ECO:0000256" key="12">
    <source>
        <dbReference type="ARBA" id="ARBA00023180"/>
    </source>
</evidence>
<feature type="transmembrane region" description="Helical" evidence="14">
    <location>
        <begin position="599"/>
        <end position="618"/>
    </location>
</feature>
<dbReference type="RefSeq" id="XP_064678051.1">
    <property type="nucleotide sequence ID" value="XM_064831771.1"/>
</dbReference>
<feature type="transmembrane region" description="Helical" evidence="14">
    <location>
        <begin position="494"/>
        <end position="513"/>
    </location>
</feature>
<keyword evidence="10 14" id="KW-1133">Transmembrane helix</keyword>
<dbReference type="Proteomes" id="UP001304243">
    <property type="component" value="Unassembled WGS sequence"/>
</dbReference>
<protein>
    <recommendedName>
        <fullName evidence="13">Peptide hydrolase</fullName>
        <ecNumber evidence="13">3.4.-.-</ecNumber>
    </recommendedName>
</protein>
<evidence type="ECO:0000256" key="11">
    <source>
        <dbReference type="ARBA" id="ARBA00023049"/>
    </source>
</evidence>
<evidence type="ECO:0000256" key="13">
    <source>
        <dbReference type="RuleBase" id="RU361240"/>
    </source>
</evidence>
<dbReference type="AlphaFoldDB" id="A0AAN7HR83"/>
<dbReference type="InterPro" id="IPR045175">
    <property type="entry name" value="M28_fam"/>
</dbReference>
<evidence type="ECO:0000256" key="10">
    <source>
        <dbReference type="ARBA" id="ARBA00022989"/>
    </source>
</evidence>
<dbReference type="GO" id="GO:0046872">
    <property type="term" value="F:metal ion binding"/>
    <property type="evidence" value="ECO:0007669"/>
    <property type="project" value="UniProtKB-KW"/>
</dbReference>